<organism evidence="2 3">
    <name type="scientific">Helianthus annuus</name>
    <name type="common">Common sunflower</name>
    <dbReference type="NCBI Taxonomy" id="4232"/>
    <lineage>
        <taxon>Eukaryota</taxon>
        <taxon>Viridiplantae</taxon>
        <taxon>Streptophyta</taxon>
        <taxon>Embryophyta</taxon>
        <taxon>Tracheophyta</taxon>
        <taxon>Spermatophyta</taxon>
        <taxon>Magnoliopsida</taxon>
        <taxon>eudicotyledons</taxon>
        <taxon>Gunneridae</taxon>
        <taxon>Pentapetalae</taxon>
        <taxon>asterids</taxon>
        <taxon>campanulids</taxon>
        <taxon>Asterales</taxon>
        <taxon>Asteraceae</taxon>
        <taxon>Asteroideae</taxon>
        <taxon>Heliantheae alliance</taxon>
        <taxon>Heliantheae</taxon>
        <taxon>Helianthus</taxon>
    </lineage>
</organism>
<dbReference type="EMBL" id="MNCJ02000329">
    <property type="protein sequence ID" value="KAF5767568.1"/>
    <property type="molecule type" value="Genomic_DNA"/>
</dbReference>
<reference evidence="2" key="2">
    <citation type="submission" date="2017-02" db="EMBL/GenBank/DDBJ databases">
        <title>Sunflower complete genome.</title>
        <authorList>
            <person name="Langlade N."/>
            <person name="Munos S."/>
        </authorList>
    </citation>
    <scope>NUCLEOTIDE SEQUENCE [LARGE SCALE GENOMIC DNA]</scope>
    <source>
        <tissue evidence="2">Leaves</tissue>
    </source>
</reference>
<evidence type="ECO:0000313" key="2">
    <source>
        <dbReference type="EMBL" id="OTF97159.1"/>
    </source>
</evidence>
<sequence>MPNKQSHHHTLGISHRGGLNLVSHIRYTLSLISHNPNSISLSSLLWRTRQRNKSQYF</sequence>
<reference evidence="1" key="3">
    <citation type="submission" date="2020-06" db="EMBL/GenBank/DDBJ databases">
        <title>Helianthus annuus Genome sequencing and assembly Release 2.</title>
        <authorList>
            <person name="Gouzy J."/>
            <person name="Langlade N."/>
            <person name="Munos S."/>
        </authorList>
    </citation>
    <scope>NUCLEOTIDE SEQUENCE</scope>
    <source>
        <tissue evidence="1">Leaves</tissue>
    </source>
</reference>
<accession>A0A251SE79</accession>
<reference evidence="1 3" key="1">
    <citation type="journal article" date="2017" name="Nature">
        <title>The sunflower genome provides insights into oil metabolism, flowering and Asterid evolution.</title>
        <authorList>
            <person name="Badouin H."/>
            <person name="Gouzy J."/>
            <person name="Grassa C.J."/>
            <person name="Murat F."/>
            <person name="Staton S.E."/>
            <person name="Cottret L."/>
            <person name="Lelandais-Briere C."/>
            <person name="Owens G.L."/>
            <person name="Carrere S."/>
            <person name="Mayjonade B."/>
            <person name="Legrand L."/>
            <person name="Gill N."/>
            <person name="Kane N.C."/>
            <person name="Bowers J.E."/>
            <person name="Hubner S."/>
            <person name="Bellec A."/>
            <person name="Berard A."/>
            <person name="Berges H."/>
            <person name="Blanchet N."/>
            <person name="Boniface M.C."/>
            <person name="Brunel D."/>
            <person name="Catrice O."/>
            <person name="Chaidir N."/>
            <person name="Claudel C."/>
            <person name="Donnadieu C."/>
            <person name="Faraut T."/>
            <person name="Fievet G."/>
            <person name="Helmstetter N."/>
            <person name="King M."/>
            <person name="Knapp S.J."/>
            <person name="Lai Z."/>
            <person name="Le Paslier M.C."/>
            <person name="Lippi Y."/>
            <person name="Lorenzon L."/>
            <person name="Mandel J.R."/>
            <person name="Marage G."/>
            <person name="Marchand G."/>
            <person name="Marquand E."/>
            <person name="Bret-Mestries E."/>
            <person name="Morien E."/>
            <person name="Nambeesan S."/>
            <person name="Nguyen T."/>
            <person name="Pegot-Espagnet P."/>
            <person name="Pouilly N."/>
            <person name="Raftis F."/>
            <person name="Sallet E."/>
            <person name="Schiex T."/>
            <person name="Thomas J."/>
            <person name="Vandecasteele C."/>
            <person name="Vares D."/>
            <person name="Vear F."/>
            <person name="Vautrin S."/>
            <person name="Crespi M."/>
            <person name="Mangin B."/>
            <person name="Burke J.M."/>
            <person name="Salse J."/>
            <person name="Munos S."/>
            <person name="Vincourt P."/>
            <person name="Rieseberg L.H."/>
            <person name="Langlade N.B."/>
        </authorList>
    </citation>
    <scope>NUCLEOTIDE SEQUENCE [LARGE SCALE GENOMIC DNA]</scope>
    <source>
        <strain evidence="3">cv. SF193</strain>
        <tissue evidence="1">Leaves</tissue>
    </source>
</reference>
<proteinExistence type="predicted"/>
<evidence type="ECO:0000313" key="1">
    <source>
        <dbReference type="EMBL" id="KAF5767568.1"/>
    </source>
</evidence>
<keyword evidence="3" id="KW-1185">Reference proteome</keyword>
<dbReference type="Gramene" id="mRNA:HanXRQr2_Chr14g0625831">
    <property type="protein sequence ID" value="CDS:HanXRQr2_Chr14g0625831.1"/>
    <property type="gene ID" value="HanXRQr2_Chr14g0625831"/>
</dbReference>
<evidence type="ECO:0000313" key="3">
    <source>
        <dbReference type="Proteomes" id="UP000215914"/>
    </source>
</evidence>
<dbReference type="Proteomes" id="UP000215914">
    <property type="component" value="Chromosome 14"/>
</dbReference>
<dbReference type="InParanoid" id="A0A251SE79"/>
<dbReference type="EMBL" id="CM007903">
    <property type="protein sequence ID" value="OTF97159.1"/>
    <property type="molecule type" value="Genomic_DNA"/>
</dbReference>
<protein>
    <submittedName>
        <fullName evidence="2">Uncharacterized protein</fullName>
    </submittedName>
</protein>
<name>A0A251SE79_HELAN</name>
<gene>
    <name evidence="2" type="ORF">HannXRQ_Chr14g0431521</name>
    <name evidence="1" type="ORF">HanXRQr2_Chr14g0625831</name>
</gene>
<dbReference type="AlphaFoldDB" id="A0A251SE79"/>